<proteinExistence type="inferred from homology"/>
<dbReference type="GO" id="GO:0008320">
    <property type="term" value="F:protein transmembrane transporter activity"/>
    <property type="evidence" value="ECO:0007669"/>
    <property type="project" value="UniProtKB-UniRule"/>
</dbReference>
<evidence type="ECO:0000256" key="4">
    <source>
        <dbReference type="ARBA" id="ARBA00022692"/>
    </source>
</evidence>
<dbReference type="GO" id="GO:0006605">
    <property type="term" value="P:protein targeting"/>
    <property type="evidence" value="ECO:0007669"/>
    <property type="project" value="UniProtKB-UniRule"/>
</dbReference>
<dbReference type="NCBIfam" id="TIGR00964">
    <property type="entry name" value="secE_bact"/>
    <property type="match status" value="1"/>
</dbReference>
<dbReference type="GO" id="GO:0005886">
    <property type="term" value="C:plasma membrane"/>
    <property type="evidence" value="ECO:0007669"/>
    <property type="project" value="UniProtKB-SubCell"/>
</dbReference>
<keyword evidence="2 9" id="KW-0813">Transport</keyword>
<dbReference type="Pfam" id="PF00584">
    <property type="entry name" value="SecE"/>
    <property type="match status" value="1"/>
</dbReference>
<dbReference type="InterPro" id="IPR005807">
    <property type="entry name" value="SecE_bac"/>
</dbReference>
<dbReference type="Gene3D" id="1.20.5.1030">
    <property type="entry name" value="Preprotein translocase secy subunit"/>
    <property type="match status" value="1"/>
</dbReference>
<organism evidence="11 12">
    <name type="scientific">Corynebacterium bovis</name>
    <dbReference type="NCBI Taxonomy" id="36808"/>
    <lineage>
        <taxon>Bacteria</taxon>
        <taxon>Bacillati</taxon>
        <taxon>Actinomycetota</taxon>
        <taxon>Actinomycetes</taxon>
        <taxon>Mycobacteriales</taxon>
        <taxon>Corynebacteriaceae</taxon>
        <taxon>Corynebacterium</taxon>
    </lineage>
</organism>
<protein>
    <recommendedName>
        <fullName evidence="9">Protein translocase subunit SecE</fullName>
    </recommendedName>
</protein>
<dbReference type="PROSITE" id="PS01067">
    <property type="entry name" value="SECE_SEC61G"/>
    <property type="match status" value="1"/>
</dbReference>
<evidence type="ECO:0000256" key="2">
    <source>
        <dbReference type="ARBA" id="ARBA00022448"/>
    </source>
</evidence>
<keyword evidence="3 9" id="KW-1003">Cell membrane</keyword>
<dbReference type="PANTHER" id="PTHR33910">
    <property type="entry name" value="PROTEIN TRANSLOCASE SUBUNIT SECE"/>
    <property type="match status" value="1"/>
</dbReference>
<evidence type="ECO:0000256" key="9">
    <source>
        <dbReference type="HAMAP-Rule" id="MF_00422"/>
    </source>
</evidence>
<feature type="transmembrane region" description="Helical" evidence="9">
    <location>
        <begin position="82"/>
        <end position="105"/>
    </location>
</feature>
<gene>
    <name evidence="9" type="primary">secE</name>
    <name evidence="11" type="ORF">CXF48_09265</name>
</gene>
<evidence type="ECO:0000313" key="11">
    <source>
        <dbReference type="EMBL" id="RRO85879.1"/>
    </source>
</evidence>
<dbReference type="EMBL" id="PQNK01000016">
    <property type="protein sequence ID" value="RRO85879.1"/>
    <property type="molecule type" value="Genomic_DNA"/>
</dbReference>
<dbReference type="InterPro" id="IPR038379">
    <property type="entry name" value="SecE_sf"/>
</dbReference>
<dbReference type="AlphaFoldDB" id="A0A3R8PAQ5"/>
<evidence type="ECO:0000313" key="12">
    <source>
        <dbReference type="Proteomes" id="UP000276526"/>
    </source>
</evidence>
<dbReference type="Proteomes" id="UP000276526">
    <property type="component" value="Unassembled WGS sequence"/>
</dbReference>
<comment type="subcellular location">
    <subcellularLocation>
        <location evidence="9">Cell membrane</location>
        <topology evidence="9">Single-pass membrane protein</topology>
    </subcellularLocation>
    <subcellularLocation>
        <location evidence="1">Membrane</location>
    </subcellularLocation>
</comment>
<evidence type="ECO:0000256" key="1">
    <source>
        <dbReference type="ARBA" id="ARBA00004370"/>
    </source>
</evidence>
<dbReference type="InterPro" id="IPR001901">
    <property type="entry name" value="Translocase_SecE/Sec61-g"/>
</dbReference>
<dbReference type="HAMAP" id="MF_00422">
    <property type="entry name" value="SecE"/>
    <property type="match status" value="1"/>
</dbReference>
<keyword evidence="8 9" id="KW-0472">Membrane</keyword>
<name>A0A3R8PAQ5_9CORY</name>
<feature type="compositionally biased region" description="Low complexity" evidence="10">
    <location>
        <begin position="1"/>
        <end position="16"/>
    </location>
</feature>
<dbReference type="PANTHER" id="PTHR33910:SF1">
    <property type="entry name" value="PROTEIN TRANSLOCASE SUBUNIT SECE"/>
    <property type="match status" value="1"/>
</dbReference>
<keyword evidence="7 9" id="KW-0811">Translocation</keyword>
<comment type="caution">
    <text evidence="11">The sequence shown here is derived from an EMBL/GenBank/DDBJ whole genome shotgun (WGS) entry which is preliminary data.</text>
</comment>
<dbReference type="GO" id="GO:0009306">
    <property type="term" value="P:protein secretion"/>
    <property type="evidence" value="ECO:0007669"/>
    <property type="project" value="UniProtKB-UniRule"/>
</dbReference>
<dbReference type="GO" id="GO:0065002">
    <property type="term" value="P:intracellular protein transmembrane transport"/>
    <property type="evidence" value="ECO:0007669"/>
    <property type="project" value="UniProtKB-UniRule"/>
</dbReference>
<evidence type="ECO:0000256" key="5">
    <source>
        <dbReference type="ARBA" id="ARBA00022927"/>
    </source>
</evidence>
<evidence type="ECO:0000256" key="10">
    <source>
        <dbReference type="SAM" id="MobiDB-lite"/>
    </source>
</evidence>
<evidence type="ECO:0000256" key="8">
    <source>
        <dbReference type="ARBA" id="ARBA00023136"/>
    </source>
</evidence>
<comment type="function">
    <text evidence="9">Essential subunit of the Sec protein translocation channel SecYEG. Clamps together the 2 halves of SecY. May contact the channel plug during translocation.</text>
</comment>
<reference evidence="11 12" key="1">
    <citation type="submission" date="2018-01" db="EMBL/GenBank/DDBJ databases">
        <title>Twenty Corynebacterium bovis Genomes.</title>
        <authorList>
            <person name="Gulvik C.A."/>
        </authorList>
    </citation>
    <scope>NUCLEOTIDE SEQUENCE [LARGE SCALE GENOMIC DNA]</scope>
    <source>
        <strain evidence="11 12">F6900</strain>
    </source>
</reference>
<keyword evidence="4 9" id="KW-0812">Transmembrane</keyword>
<feature type="region of interest" description="Disordered" evidence="10">
    <location>
        <begin position="1"/>
        <end position="62"/>
    </location>
</feature>
<accession>A0A3R8PAQ5</accession>
<dbReference type="GeneID" id="60808134"/>
<dbReference type="GO" id="GO:0043952">
    <property type="term" value="P:protein transport by the Sec complex"/>
    <property type="evidence" value="ECO:0007669"/>
    <property type="project" value="UniProtKB-UniRule"/>
</dbReference>
<keyword evidence="6 9" id="KW-1133">Transmembrane helix</keyword>
<feature type="compositionally biased region" description="Basic and acidic residues" evidence="10">
    <location>
        <begin position="42"/>
        <end position="52"/>
    </location>
</feature>
<comment type="subunit">
    <text evidence="9">Component of the Sec protein translocase complex. Heterotrimer consisting of SecY, SecE and SecG subunits. The heterotrimers can form oligomers, although 1 heterotrimer is thought to be able to translocate proteins. Interacts with the ribosome. Interacts with SecDF, and other proteins may be involved. Interacts with SecA.</text>
</comment>
<keyword evidence="5 9" id="KW-0653">Protein transport</keyword>
<evidence type="ECO:0000256" key="6">
    <source>
        <dbReference type="ARBA" id="ARBA00022989"/>
    </source>
</evidence>
<evidence type="ECO:0000256" key="3">
    <source>
        <dbReference type="ARBA" id="ARBA00022475"/>
    </source>
</evidence>
<sequence>MSDENTTAGTTPANGADGAGKDALRPSGKRQVTGRATTARATPRETRTRDTGGDTAGRGPVGFVRGVGSELSKVIWPTGREMVTYTLVVLVFLIVITAICAGVDFGTGKGVEFMFGV</sequence>
<comment type="similarity">
    <text evidence="9">Belongs to the SecE/SEC61-gamma family.</text>
</comment>
<evidence type="ECO:0000256" key="7">
    <source>
        <dbReference type="ARBA" id="ARBA00023010"/>
    </source>
</evidence>
<dbReference type="RefSeq" id="WP_010265879.1">
    <property type="nucleotide sequence ID" value="NZ_CP066067.1"/>
</dbReference>